<evidence type="ECO:0000256" key="8">
    <source>
        <dbReference type="ARBA" id="ARBA00023288"/>
    </source>
</evidence>
<keyword evidence="16" id="KW-1185">Reference proteome</keyword>
<feature type="compositionally biased region" description="Basic and acidic residues" evidence="13">
    <location>
        <begin position="69"/>
        <end position="81"/>
    </location>
</feature>
<evidence type="ECO:0000256" key="2">
    <source>
        <dbReference type="ARBA" id="ARBA00022679"/>
    </source>
</evidence>
<feature type="region of interest" description="Disordered" evidence="13">
    <location>
        <begin position="418"/>
        <end position="540"/>
    </location>
</feature>
<evidence type="ECO:0000256" key="6">
    <source>
        <dbReference type="ARBA" id="ARBA00023136"/>
    </source>
</evidence>
<dbReference type="HAMAP" id="MF_03199">
    <property type="entry name" value="DHHC_PAT_PFA4"/>
    <property type="match status" value="1"/>
</dbReference>
<dbReference type="RefSeq" id="XP_066704725.1">
    <property type="nucleotide sequence ID" value="XM_066839661.1"/>
</dbReference>
<dbReference type="InterPro" id="IPR039859">
    <property type="entry name" value="PFA4/ZDH16/20/ERF2-like"/>
</dbReference>
<comment type="subcellular location">
    <subcellularLocation>
        <location evidence="11">Endoplasmic reticulum membrane</location>
        <topology evidence="11">Multi-pass membrane protein</topology>
    </subcellularLocation>
    <subcellularLocation>
        <location evidence="1">Membrane</location>
        <topology evidence="1">Multi-pass membrane protein</topology>
    </subcellularLocation>
</comment>
<evidence type="ECO:0000256" key="7">
    <source>
        <dbReference type="ARBA" id="ARBA00023139"/>
    </source>
</evidence>
<feature type="active site" description="S-palmitoyl cysteine intermediate" evidence="11">
    <location>
        <position position="138"/>
    </location>
</feature>
<gene>
    <name evidence="11" type="primary">PFA4</name>
    <name evidence="15" type="ORF">PG986_003439</name>
</gene>
<dbReference type="Pfam" id="PF01529">
    <property type="entry name" value="DHHC"/>
    <property type="match status" value="1"/>
</dbReference>
<evidence type="ECO:0000259" key="14">
    <source>
        <dbReference type="Pfam" id="PF01529"/>
    </source>
</evidence>
<comment type="catalytic activity">
    <reaction evidence="10 11 12">
        <text>L-cysteinyl-[protein] + hexadecanoyl-CoA = S-hexadecanoyl-L-cysteinyl-[protein] + CoA</text>
        <dbReference type="Rhea" id="RHEA:36683"/>
        <dbReference type="Rhea" id="RHEA-COMP:10131"/>
        <dbReference type="Rhea" id="RHEA-COMP:11032"/>
        <dbReference type="ChEBI" id="CHEBI:29950"/>
        <dbReference type="ChEBI" id="CHEBI:57287"/>
        <dbReference type="ChEBI" id="CHEBI:57379"/>
        <dbReference type="ChEBI" id="CHEBI:74151"/>
        <dbReference type="EC" id="2.3.1.225"/>
    </reaction>
</comment>
<keyword evidence="7 11" id="KW-0564">Palmitate</keyword>
<evidence type="ECO:0000256" key="4">
    <source>
        <dbReference type="ARBA" id="ARBA00022824"/>
    </source>
</evidence>
<evidence type="ECO:0000313" key="16">
    <source>
        <dbReference type="Proteomes" id="UP001391051"/>
    </source>
</evidence>
<comment type="domain">
    <text evidence="11 12">The DHHC domain is required for palmitoyltransferase activity.</text>
</comment>
<sequence>MAFLVGSTAPLSVQRLAVPTVCLLIAFLGYGSQTYAFNILLLCLWWTYYRACTVDPGRYTFPPSIAKPNHSDDEGEGEKTGTHGTKAAPGGGNDGSAMGSKKGGRSQKRCKKCRLPKPPRSHHCRICGRCIPKMDHHCPWTSNCVSLQTFPHFLRFLLYTNVSLWTLLYFVFQRFHALWANRHLPAYLGPTLPQLIWVTVFGLVGLGTSLALGILLATTLQGWLFNTTMIEGWEIERHDALLERRRGAFGDGGGGGSNYDGDDGYWETRRDADDPALLRLDPVEFPYDVGIFANMAQAMGTVNVLLWFLPFASGPRVAPFPSSSPSSSSSSAATTTANDRNEGADTTGWEYEENGLNDDEGMWPPPDPAKMRHSRAWNEKRRRELAAEREAYDRNARGGAANNNSADDVRAFRRRQEMDMRRRWQQGGGGGGSSAHQEAGRILGELEEVDGGGYEFVDDDRYSYDNYEGQDQDQEDRPPHLGGGGIVVDEGKSGWVNADGEQLGDYGVDEDAEFDDDDDLLVDPVDDEGEESHEDDDVPLAELIRRRKVLTKDGADT</sequence>
<keyword evidence="6 11" id="KW-0472">Membrane</keyword>
<dbReference type="Proteomes" id="UP001391051">
    <property type="component" value="Unassembled WGS sequence"/>
</dbReference>
<feature type="region of interest" description="Disordered" evidence="13">
    <location>
        <begin position="64"/>
        <end position="118"/>
    </location>
</feature>
<feature type="region of interest" description="Disordered" evidence="13">
    <location>
        <begin position="318"/>
        <end position="379"/>
    </location>
</feature>
<comment type="caution">
    <text evidence="11">Lacks conserved residue(s) required for the propagation of feature annotation.</text>
</comment>
<evidence type="ECO:0000313" key="15">
    <source>
        <dbReference type="EMBL" id="KAK7962614.1"/>
    </source>
</evidence>
<evidence type="ECO:0000256" key="10">
    <source>
        <dbReference type="ARBA" id="ARBA00048048"/>
    </source>
</evidence>
<feature type="region of interest" description="Disordered" evidence="13">
    <location>
        <begin position="390"/>
        <end position="409"/>
    </location>
</feature>
<feature type="domain" description="Palmitoyltransferase DHHC" evidence="14">
    <location>
        <begin position="107"/>
        <end position="234"/>
    </location>
</feature>
<evidence type="ECO:0000256" key="13">
    <source>
        <dbReference type="SAM" id="MobiDB-lite"/>
    </source>
</evidence>
<feature type="compositionally biased region" description="Low complexity" evidence="13">
    <location>
        <begin position="397"/>
        <end position="406"/>
    </location>
</feature>
<evidence type="ECO:0000256" key="12">
    <source>
        <dbReference type="RuleBase" id="RU079119"/>
    </source>
</evidence>
<comment type="similarity">
    <text evidence="11">Belongs to the DHHC palmitoyltransferase family. PFA4 subfamily.</text>
</comment>
<feature type="compositionally biased region" description="Acidic residues" evidence="13">
    <location>
        <begin position="507"/>
        <end position="539"/>
    </location>
</feature>
<dbReference type="EC" id="2.3.1.225" evidence="11"/>
<dbReference type="InterPro" id="IPR033682">
    <property type="entry name" value="PFA4"/>
</dbReference>
<feature type="compositionally biased region" description="Basic residues" evidence="13">
    <location>
        <begin position="102"/>
        <end position="118"/>
    </location>
</feature>
<dbReference type="PROSITE" id="PS50216">
    <property type="entry name" value="DHHC"/>
    <property type="match status" value="1"/>
</dbReference>
<protein>
    <recommendedName>
        <fullName evidence="11">Palmitoyltransferase PFA4</fullName>
        <ecNumber evidence="11">2.3.1.225</ecNumber>
    </recommendedName>
    <alternativeName>
        <fullName evidence="11">Protein S-acyltransferase</fullName>
        <shortName evidence="11">PAT</shortName>
    </alternativeName>
    <alternativeName>
        <fullName evidence="11">Protein fatty acyltransferase 4</fullName>
    </alternativeName>
</protein>
<keyword evidence="8 11" id="KW-0449">Lipoprotein</keyword>
<dbReference type="InterPro" id="IPR001594">
    <property type="entry name" value="Palmitoyltrfase_DHHC"/>
</dbReference>
<feature type="transmembrane region" description="Helical" evidence="11 12">
    <location>
        <begin position="195"/>
        <end position="220"/>
    </location>
</feature>
<accession>A0ABR1QRQ2</accession>
<feature type="transmembrane region" description="Helical" evidence="11 12">
    <location>
        <begin position="27"/>
        <end position="48"/>
    </location>
</feature>
<keyword evidence="3 11" id="KW-0812">Transmembrane</keyword>
<feature type="transmembrane region" description="Helical" evidence="11 12">
    <location>
        <begin position="156"/>
        <end position="175"/>
    </location>
</feature>
<feature type="compositionally biased region" description="Acidic residues" evidence="13">
    <location>
        <begin position="350"/>
        <end position="361"/>
    </location>
</feature>
<feature type="compositionally biased region" description="Low complexity" evidence="13">
    <location>
        <begin position="321"/>
        <end position="337"/>
    </location>
</feature>
<keyword evidence="9 11" id="KW-0012">Acyltransferase</keyword>
<organism evidence="15 16">
    <name type="scientific">Apiospora aurea</name>
    <dbReference type="NCBI Taxonomy" id="335848"/>
    <lineage>
        <taxon>Eukaryota</taxon>
        <taxon>Fungi</taxon>
        <taxon>Dikarya</taxon>
        <taxon>Ascomycota</taxon>
        <taxon>Pezizomycotina</taxon>
        <taxon>Sordariomycetes</taxon>
        <taxon>Xylariomycetidae</taxon>
        <taxon>Amphisphaeriales</taxon>
        <taxon>Apiosporaceae</taxon>
        <taxon>Apiospora</taxon>
    </lineage>
</organism>
<keyword evidence="4 11" id="KW-0256">Endoplasmic reticulum</keyword>
<evidence type="ECO:0000256" key="11">
    <source>
        <dbReference type="HAMAP-Rule" id="MF_03199"/>
    </source>
</evidence>
<evidence type="ECO:0000256" key="5">
    <source>
        <dbReference type="ARBA" id="ARBA00022989"/>
    </source>
</evidence>
<dbReference type="GeneID" id="92072723"/>
<comment type="function">
    <text evidence="11">Mediates the reversible addition of palmitate to target proteins, thereby regulating their membrane association and biological function.</text>
</comment>
<keyword evidence="2 11" id="KW-0808">Transferase</keyword>
<keyword evidence="5 11" id="KW-1133">Transmembrane helix</keyword>
<dbReference type="PANTHER" id="PTHR12246">
    <property type="entry name" value="PALMITOYLTRANSFERASE ZDHHC16"/>
    <property type="match status" value="1"/>
</dbReference>
<evidence type="ECO:0000256" key="1">
    <source>
        <dbReference type="ARBA" id="ARBA00004141"/>
    </source>
</evidence>
<reference evidence="15 16" key="1">
    <citation type="submission" date="2023-01" db="EMBL/GenBank/DDBJ databases">
        <title>Analysis of 21 Apiospora genomes using comparative genomics revels a genus with tremendous synthesis potential of carbohydrate active enzymes and secondary metabolites.</title>
        <authorList>
            <person name="Sorensen T."/>
        </authorList>
    </citation>
    <scope>NUCLEOTIDE SEQUENCE [LARGE SCALE GENOMIC DNA]</scope>
    <source>
        <strain evidence="15 16">CBS 24483</strain>
    </source>
</reference>
<dbReference type="EMBL" id="JAQQWE010000002">
    <property type="protein sequence ID" value="KAK7962614.1"/>
    <property type="molecule type" value="Genomic_DNA"/>
</dbReference>
<evidence type="ECO:0000256" key="3">
    <source>
        <dbReference type="ARBA" id="ARBA00022692"/>
    </source>
</evidence>
<proteinExistence type="inferred from homology"/>
<evidence type="ECO:0000256" key="9">
    <source>
        <dbReference type="ARBA" id="ARBA00023315"/>
    </source>
</evidence>
<name>A0ABR1QRQ2_9PEZI</name>
<comment type="caution">
    <text evidence="15">The sequence shown here is derived from an EMBL/GenBank/DDBJ whole genome shotgun (WGS) entry which is preliminary data.</text>
</comment>